<dbReference type="InterPro" id="IPR008921">
    <property type="entry name" value="DNA_pol3_clamp-load_cplx_C"/>
</dbReference>
<dbReference type="Gene3D" id="1.20.272.10">
    <property type="match status" value="1"/>
</dbReference>
<keyword evidence="5" id="KW-0239">DNA-directed DNA polymerase</keyword>
<protein>
    <recommendedName>
        <fullName evidence="1">DNA-directed DNA polymerase</fullName>
        <ecNumber evidence="1">2.7.7.7</ecNumber>
    </recommendedName>
</protein>
<dbReference type="SUPFAM" id="SSF52540">
    <property type="entry name" value="P-loop containing nucleoside triphosphate hydrolases"/>
    <property type="match status" value="1"/>
</dbReference>
<evidence type="ECO:0000256" key="6">
    <source>
        <dbReference type="ARBA" id="ARBA00034754"/>
    </source>
</evidence>
<reference evidence="8 9" key="2">
    <citation type="journal article" date="2014" name="PLoS ONE">
        <title>Evolution of mitochondria reconstructed from the energy metabolism of living bacteria.</title>
        <authorList>
            <person name="Degli Esposti M."/>
            <person name="Chouaia B."/>
            <person name="Comandatore F."/>
            <person name="Crotti E."/>
            <person name="Sassera D."/>
            <person name="Lievens P.M."/>
            <person name="Daffonchio D."/>
            <person name="Bandi C."/>
        </authorList>
    </citation>
    <scope>NUCLEOTIDE SEQUENCE [LARGE SCALE GENOMIC DNA]</scope>
    <source>
        <strain evidence="8 9">SF2.1</strain>
    </source>
</reference>
<evidence type="ECO:0000256" key="4">
    <source>
        <dbReference type="ARBA" id="ARBA00022705"/>
    </source>
</evidence>
<dbReference type="GO" id="GO:0009360">
    <property type="term" value="C:DNA polymerase III complex"/>
    <property type="evidence" value="ECO:0007669"/>
    <property type="project" value="TreeGrafter"/>
</dbReference>
<dbReference type="AlphaFoldDB" id="A0A060QG67"/>
<dbReference type="PANTHER" id="PTHR34388">
    <property type="entry name" value="DNA POLYMERASE III SUBUNIT DELTA"/>
    <property type="match status" value="1"/>
</dbReference>
<dbReference type="GO" id="GO:0006261">
    <property type="term" value="P:DNA-templated DNA replication"/>
    <property type="evidence" value="ECO:0007669"/>
    <property type="project" value="TreeGrafter"/>
</dbReference>
<evidence type="ECO:0000256" key="2">
    <source>
        <dbReference type="ARBA" id="ARBA00022679"/>
    </source>
</evidence>
<dbReference type="Proteomes" id="UP000027583">
    <property type="component" value="Unassembled WGS sequence"/>
</dbReference>
<dbReference type="Gene3D" id="3.40.50.300">
    <property type="entry name" value="P-loop containing nucleotide triphosphate hydrolases"/>
    <property type="match status" value="1"/>
</dbReference>
<keyword evidence="2 8" id="KW-0808">Transferase</keyword>
<comment type="similarity">
    <text evidence="6">Belongs to the DNA polymerase HolA subunit family.</text>
</comment>
<comment type="catalytic activity">
    <reaction evidence="7">
        <text>DNA(n) + a 2'-deoxyribonucleoside 5'-triphosphate = DNA(n+1) + diphosphate</text>
        <dbReference type="Rhea" id="RHEA:22508"/>
        <dbReference type="Rhea" id="RHEA-COMP:17339"/>
        <dbReference type="Rhea" id="RHEA-COMP:17340"/>
        <dbReference type="ChEBI" id="CHEBI:33019"/>
        <dbReference type="ChEBI" id="CHEBI:61560"/>
        <dbReference type="ChEBI" id="CHEBI:173112"/>
        <dbReference type="EC" id="2.7.7.7"/>
    </reaction>
</comment>
<dbReference type="EMBL" id="CBLX010000013">
    <property type="protein sequence ID" value="CDG40134.1"/>
    <property type="molecule type" value="Genomic_DNA"/>
</dbReference>
<evidence type="ECO:0000313" key="8">
    <source>
        <dbReference type="EMBL" id="CDG40134.1"/>
    </source>
</evidence>
<sequence length="336" mass="36615">MKIDARSTSRTLAEIGRWRGVLLYGDDLGLIRERAAQCVKLVAESLDDPFRVAVLDQDQHGRLEEEMGALSLIGGRRAIWVRDAQDAVLPRVMAALAIDSDTVLVIEAPGLASRAKLRTSLEAHAAIAAIGCYPEEGKTLIASLADLFREASVTIDRDALFWLSSVMGADRAAIRSEVEKLVLFAGEGGRLTLDDCQECIGDSASATLDDATSAAMAGDRTIADIALERALADGLSPIALARACLSLMNRLLRVLDWMDEGKSRQEAMKMLRPPVFFKKTESFTKALERWDRTGLRRASDAVQGFELACKQTGSPDLALSRRLIAQLCLGPRSFQR</sequence>
<dbReference type="Gene3D" id="1.10.8.60">
    <property type="match status" value="1"/>
</dbReference>
<reference evidence="8 9" key="1">
    <citation type="journal article" date="2014" name="Genome Biol. Evol.">
        <title>Acetic acid bacteria genomes reveal functional traits for adaptation to life in insect guts.</title>
        <authorList>
            <person name="Chouaia B."/>
            <person name="Gaiarsa S."/>
            <person name="Crotti E."/>
            <person name="Comandatore F."/>
            <person name="Degli Esposti M."/>
            <person name="Ricci I."/>
            <person name="Alma A."/>
            <person name="Favia G."/>
            <person name="Bandi C."/>
            <person name="Daffonchio D."/>
        </authorList>
    </citation>
    <scope>NUCLEOTIDE SEQUENCE [LARGE SCALE GENOMIC DNA]</scope>
    <source>
        <strain evidence="8 9">SF2.1</strain>
    </source>
</reference>
<dbReference type="PANTHER" id="PTHR34388:SF1">
    <property type="entry name" value="DNA POLYMERASE III SUBUNIT DELTA"/>
    <property type="match status" value="1"/>
</dbReference>
<dbReference type="RefSeq" id="WP_023979038.1">
    <property type="nucleotide sequence ID" value="NZ_CBLX010000013.1"/>
</dbReference>
<proteinExistence type="inferred from homology"/>
<dbReference type="NCBIfam" id="TIGR01128">
    <property type="entry name" value="holA"/>
    <property type="match status" value="1"/>
</dbReference>
<evidence type="ECO:0000313" key="9">
    <source>
        <dbReference type="Proteomes" id="UP000027583"/>
    </source>
</evidence>
<keyword evidence="3 8" id="KW-0548">Nucleotidyltransferase</keyword>
<dbReference type="InterPro" id="IPR027417">
    <property type="entry name" value="P-loop_NTPase"/>
</dbReference>
<dbReference type="GO" id="GO:0003887">
    <property type="term" value="F:DNA-directed DNA polymerase activity"/>
    <property type="evidence" value="ECO:0007669"/>
    <property type="project" value="UniProtKB-KW"/>
</dbReference>
<dbReference type="EC" id="2.7.7.7" evidence="1"/>
<evidence type="ECO:0000256" key="7">
    <source>
        <dbReference type="ARBA" id="ARBA00049244"/>
    </source>
</evidence>
<organism evidence="8 9">
    <name type="scientific">Asaia bogorensis</name>
    <dbReference type="NCBI Taxonomy" id="91915"/>
    <lineage>
        <taxon>Bacteria</taxon>
        <taxon>Pseudomonadati</taxon>
        <taxon>Pseudomonadota</taxon>
        <taxon>Alphaproteobacteria</taxon>
        <taxon>Acetobacterales</taxon>
        <taxon>Acetobacteraceae</taxon>
        <taxon>Asaia</taxon>
    </lineage>
</organism>
<dbReference type="GO" id="GO:0003677">
    <property type="term" value="F:DNA binding"/>
    <property type="evidence" value="ECO:0007669"/>
    <property type="project" value="InterPro"/>
</dbReference>
<dbReference type="eggNOG" id="COG1466">
    <property type="taxonomic scope" value="Bacteria"/>
</dbReference>
<keyword evidence="4" id="KW-0235">DNA replication</keyword>
<dbReference type="InterPro" id="IPR005790">
    <property type="entry name" value="DNA_polIII_delta"/>
</dbReference>
<evidence type="ECO:0000256" key="3">
    <source>
        <dbReference type="ARBA" id="ARBA00022695"/>
    </source>
</evidence>
<accession>A0A060QG67</accession>
<evidence type="ECO:0000256" key="5">
    <source>
        <dbReference type="ARBA" id="ARBA00022932"/>
    </source>
</evidence>
<evidence type="ECO:0000256" key="1">
    <source>
        <dbReference type="ARBA" id="ARBA00012417"/>
    </source>
</evidence>
<dbReference type="SUPFAM" id="SSF48019">
    <property type="entry name" value="post-AAA+ oligomerization domain-like"/>
    <property type="match status" value="1"/>
</dbReference>
<gene>
    <name evidence="8" type="ORF">ASAP_2089</name>
</gene>
<name>A0A060QG67_9PROT</name>
<comment type="caution">
    <text evidence="8">The sequence shown here is derived from an EMBL/GenBank/DDBJ whole genome shotgun (WGS) entry which is preliminary data.</text>
</comment>